<evidence type="ECO:0000256" key="2">
    <source>
        <dbReference type="ARBA" id="ARBA00010138"/>
    </source>
</evidence>
<dbReference type="SUPFAM" id="SSF53271">
    <property type="entry name" value="PRTase-like"/>
    <property type="match status" value="1"/>
</dbReference>
<keyword evidence="7 10" id="KW-0411">Iron-sulfur</keyword>
<keyword evidence="7" id="KW-0004">4Fe-4S</keyword>
<dbReference type="GO" id="GO:0004044">
    <property type="term" value="F:amidophosphoribosyltransferase activity"/>
    <property type="evidence" value="ECO:0007669"/>
    <property type="project" value="UniProtKB-UniRule"/>
</dbReference>
<keyword evidence="4 7" id="KW-0808">Transferase</keyword>
<dbReference type="InterPro" id="IPR029057">
    <property type="entry name" value="PRTase-like"/>
</dbReference>
<dbReference type="PIRSF" id="PIRSF000485">
    <property type="entry name" value="Amd_phspho_trans"/>
    <property type="match status" value="1"/>
</dbReference>
<dbReference type="UniPathway" id="UPA00074">
    <property type="reaction ID" value="UER00124"/>
</dbReference>
<dbReference type="InterPro" id="IPR017932">
    <property type="entry name" value="GATase_2_dom"/>
</dbReference>
<evidence type="ECO:0000256" key="10">
    <source>
        <dbReference type="PIRSR" id="PIRSR000485-3"/>
    </source>
</evidence>
<organism evidence="12 13">
    <name type="scientific">Candidatus Aquitaenariimonas noxiae</name>
    <dbReference type="NCBI Taxonomy" id="1974741"/>
    <lineage>
        <taxon>Bacteria</taxon>
        <taxon>Pseudomonadati</taxon>
        <taxon>Candidatus Omnitrophota</taxon>
        <taxon>Candidatus Aquitaenariimonas</taxon>
    </lineage>
</organism>
<comment type="pathway">
    <text evidence="1 7 8">Purine metabolism; IMP biosynthesis via de novo pathway; N(1)-(5-phospho-D-ribosyl)glycinamide from 5-phospho-alpha-D-ribose 1-diphosphate: step 1/2.</text>
</comment>
<dbReference type="GO" id="GO:0051539">
    <property type="term" value="F:4 iron, 4 sulfur cluster binding"/>
    <property type="evidence" value="ECO:0007669"/>
    <property type="project" value="UniProtKB-KW"/>
</dbReference>
<evidence type="ECO:0000313" key="12">
    <source>
        <dbReference type="EMBL" id="PIU40907.1"/>
    </source>
</evidence>
<evidence type="ECO:0000256" key="9">
    <source>
        <dbReference type="PIRSR" id="PIRSR000485-1"/>
    </source>
</evidence>
<dbReference type="InterPro" id="IPR000836">
    <property type="entry name" value="PRTase_dom"/>
</dbReference>
<gene>
    <name evidence="7" type="primary">purF</name>
    <name evidence="12" type="ORF">COS99_08360</name>
</gene>
<comment type="caution">
    <text evidence="12">The sequence shown here is derived from an EMBL/GenBank/DDBJ whole genome shotgun (WGS) entry which is preliminary data.</text>
</comment>
<dbReference type="EC" id="2.4.2.14" evidence="7"/>
<dbReference type="PROSITE" id="PS51278">
    <property type="entry name" value="GATASE_TYPE_2"/>
    <property type="match status" value="1"/>
</dbReference>
<feature type="domain" description="Glutamine amidotransferase type-2" evidence="11">
    <location>
        <begin position="2"/>
        <end position="220"/>
    </location>
</feature>
<dbReference type="GO" id="GO:0046872">
    <property type="term" value="F:metal ion binding"/>
    <property type="evidence" value="ECO:0007669"/>
    <property type="project" value="UniProtKB-KW"/>
</dbReference>
<comment type="similarity">
    <text evidence="2 7 8">In the C-terminal section; belongs to the purine/pyrimidine phosphoribosyltransferase family.</text>
</comment>
<dbReference type="SUPFAM" id="SSF56235">
    <property type="entry name" value="N-terminal nucleophile aminohydrolases (Ntn hydrolases)"/>
    <property type="match status" value="1"/>
</dbReference>
<keyword evidence="3 7" id="KW-0328">Glycosyltransferase</keyword>
<evidence type="ECO:0000256" key="8">
    <source>
        <dbReference type="PIRNR" id="PIRNR000485"/>
    </source>
</evidence>
<dbReference type="AlphaFoldDB" id="A0A2J0L322"/>
<evidence type="ECO:0000256" key="4">
    <source>
        <dbReference type="ARBA" id="ARBA00022679"/>
    </source>
</evidence>
<evidence type="ECO:0000256" key="5">
    <source>
        <dbReference type="ARBA" id="ARBA00022755"/>
    </source>
</evidence>
<dbReference type="CDD" id="cd00715">
    <property type="entry name" value="GPATase_N"/>
    <property type="match status" value="1"/>
</dbReference>
<dbReference type="Proteomes" id="UP000230052">
    <property type="component" value="Unassembled WGS sequence"/>
</dbReference>
<dbReference type="CDD" id="cd06223">
    <property type="entry name" value="PRTases_typeI"/>
    <property type="match status" value="1"/>
</dbReference>
<protein>
    <recommendedName>
        <fullName evidence="7">Amidophosphoribosyltransferase</fullName>
        <shortName evidence="7">ATase</shortName>
        <ecNumber evidence="7">2.4.2.14</ecNumber>
    </recommendedName>
    <alternativeName>
        <fullName evidence="7">Glutamine phosphoribosylpyrophosphate amidotransferase</fullName>
        <shortName evidence="7">GPATase</shortName>
    </alternativeName>
</protein>
<evidence type="ECO:0000256" key="3">
    <source>
        <dbReference type="ARBA" id="ARBA00022676"/>
    </source>
</evidence>
<comment type="function">
    <text evidence="7">Catalyzes the formation of phosphoribosylamine from phosphoribosylpyrophosphate (PRPP) and glutamine.</text>
</comment>
<dbReference type="EMBL" id="PEWV01000075">
    <property type="protein sequence ID" value="PIU40907.1"/>
    <property type="molecule type" value="Genomic_DNA"/>
</dbReference>
<keyword evidence="7 10" id="KW-0479">Metal-binding</keyword>
<name>A0A2J0L322_9BACT</name>
<accession>A0A2J0L322</accession>
<dbReference type="Gene3D" id="3.40.50.2020">
    <property type="match status" value="1"/>
</dbReference>
<keyword evidence="7 10" id="KW-0408">Iron</keyword>
<feature type="binding site" evidence="7 10">
    <location>
        <position position="382"/>
    </location>
    <ligand>
        <name>[4Fe-4S] cluster</name>
        <dbReference type="ChEBI" id="CHEBI:49883"/>
    </ligand>
</feature>
<feature type="binding site" evidence="7 10">
    <location>
        <position position="236"/>
    </location>
    <ligand>
        <name>[4Fe-4S] cluster</name>
        <dbReference type="ChEBI" id="CHEBI:49883"/>
    </ligand>
</feature>
<feature type="binding site" evidence="7 10">
    <location>
        <position position="436"/>
    </location>
    <ligand>
        <name>[4Fe-4S] cluster</name>
        <dbReference type="ChEBI" id="CHEBI:49883"/>
    </ligand>
</feature>
<proteinExistence type="inferred from homology"/>
<evidence type="ECO:0000313" key="13">
    <source>
        <dbReference type="Proteomes" id="UP000230052"/>
    </source>
</evidence>
<dbReference type="InterPro" id="IPR029055">
    <property type="entry name" value="Ntn_hydrolases_N"/>
</dbReference>
<feature type="active site" description="Nucleophile" evidence="7 9">
    <location>
        <position position="2"/>
    </location>
</feature>
<dbReference type="Pfam" id="PF13522">
    <property type="entry name" value="GATase_6"/>
    <property type="match status" value="1"/>
</dbReference>
<dbReference type="HAMAP" id="MF_01931">
    <property type="entry name" value="PurF"/>
    <property type="match status" value="1"/>
</dbReference>
<sequence length="457" mass="50961">MCGIFGIYGHKDAARLTYLGLYALQHRGEESAGIVVSSEKKIMSHKGMGLVGDVFDEKSIKSLRGDVAIGHVRYSTTGSSISKNIQPFSVNHSKGHIAIAHNGNLTNAFKLRHDMEGRGSIFQTTMDSETIVHLLAKSQSPDHRQNLVDALSGLEGAYSLVLMLNGYLAGARDPGGWRPLCIGKLDDAYVLASETCALDLINAEYIREVEPGEIVFISKKGIESQKPFSGKKHSFCIFEYIYFARPDSNIFGQNVYLTRKRLGKQLAKEFPAKGDFVMPVPDSGNYAALGFSEESGIPYEAALIRNHYVGRTFIQPSQFIRDFRVRVKLNPIKDVLRNKRTVIIEDSIVRGTTSRVRVKTLREAGAKEVHMRVSCPPLRFPCFYGIDFPTKKELIASNHSIKWIKDFIGLDSLEYLSKEGMLKSMPIPKEEFCTACFDGNYPAKPCGRMSKCILEKK</sequence>
<comment type="catalytic activity">
    <reaction evidence="7 8">
        <text>5-phospho-beta-D-ribosylamine + L-glutamate + diphosphate = 5-phospho-alpha-D-ribose 1-diphosphate + L-glutamine + H2O</text>
        <dbReference type="Rhea" id="RHEA:14905"/>
        <dbReference type="ChEBI" id="CHEBI:15377"/>
        <dbReference type="ChEBI" id="CHEBI:29985"/>
        <dbReference type="ChEBI" id="CHEBI:33019"/>
        <dbReference type="ChEBI" id="CHEBI:58017"/>
        <dbReference type="ChEBI" id="CHEBI:58359"/>
        <dbReference type="ChEBI" id="CHEBI:58681"/>
        <dbReference type="EC" id="2.4.2.14"/>
    </reaction>
</comment>
<reference evidence="12 13" key="1">
    <citation type="submission" date="2017-09" db="EMBL/GenBank/DDBJ databases">
        <title>Depth-based differentiation of microbial function through sediment-hosted aquifers and enrichment of novel symbionts in the deep terrestrial subsurface.</title>
        <authorList>
            <person name="Probst A.J."/>
            <person name="Ladd B."/>
            <person name="Jarett J.K."/>
            <person name="Geller-Mcgrath D.E."/>
            <person name="Sieber C.M."/>
            <person name="Emerson J.B."/>
            <person name="Anantharaman K."/>
            <person name="Thomas B.C."/>
            <person name="Malmstrom R."/>
            <person name="Stieglmeier M."/>
            <person name="Klingl A."/>
            <person name="Woyke T."/>
            <person name="Ryan C.M."/>
            <person name="Banfield J.F."/>
        </authorList>
    </citation>
    <scope>NUCLEOTIDE SEQUENCE [LARGE SCALE GENOMIC DNA]</scope>
    <source>
        <strain evidence="12">CG07_land_8_20_14_0_80_42_15</strain>
    </source>
</reference>
<feature type="binding site" evidence="7 10">
    <location>
        <position position="433"/>
    </location>
    <ligand>
        <name>[4Fe-4S] cluster</name>
        <dbReference type="ChEBI" id="CHEBI:49883"/>
    </ligand>
</feature>
<evidence type="ECO:0000256" key="7">
    <source>
        <dbReference type="HAMAP-Rule" id="MF_01931"/>
    </source>
</evidence>
<dbReference type="Gene3D" id="3.60.20.10">
    <property type="entry name" value="Glutamine Phosphoribosylpyrophosphate, subunit 1, domain 1"/>
    <property type="match status" value="1"/>
</dbReference>
<dbReference type="GO" id="GO:0006189">
    <property type="term" value="P:'de novo' IMP biosynthetic process"/>
    <property type="evidence" value="ECO:0007669"/>
    <property type="project" value="UniProtKB-UniRule"/>
</dbReference>
<dbReference type="InterPro" id="IPR035584">
    <property type="entry name" value="PurF_N"/>
</dbReference>
<dbReference type="InterPro" id="IPR005854">
    <property type="entry name" value="PurF"/>
</dbReference>
<keyword evidence="5 7" id="KW-0658">Purine biosynthesis</keyword>
<dbReference type="GO" id="GO:0009113">
    <property type="term" value="P:purine nucleobase biosynthetic process"/>
    <property type="evidence" value="ECO:0007669"/>
    <property type="project" value="UniProtKB-UniRule"/>
</dbReference>
<dbReference type="PANTHER" id="PTHR11907">
    <property type="entry name" value="AMIDOPHOSPHORIBOSYLTRANSFERASE"/>
    <property type="match status" value="1"/>
</dbReference>
<comment type="cofactor">
    <cofactor evidence="7 10">
        <name>[4Fe-4S] cluster</name>
        <dbReference type="ChEBI" id="CHEBI:49883"/>
    </cofactor>
    <text evidence="7 10">Binds 1 [4Fe-4S] cluster per subunit.</text>
</comment>
<evidence type="ECO:0000256" key="1">
    <source>
        <dbReference type="ARBA" id="ARBA00005209"/>
    </source>
</evidence>
<dbReference type="NCBIfam" id="TIGR01134">
    <property type="entry name" value="purF"/>
    <property type="match status" value="1"/>
</dbReference>
<evidence type="ECO:0000256" key="6">
    <source>
        <dbReference type="ARBA" id="ARBA00022962"/>
    </source>
</evidence>
<comment type="caution">
    <text evidence="7">Lacks conserved residue(s) required for the propagation of feature annotation.</text>
</comment>
<keyword evidence="6 7" id="KW-0315">Glutamine amidotransferase</keyword>
<evidence type="ECO:0000259" key="11">
    <source>
        <dbReference type="PROSITE" id="PS51278"/>
    </source>
</evidence>